<proteinExistence type="predicted"/>
<gene>
    <name evidence="1" type="ORF">FA95DRAFT_1552173</name>
</gene>
<keyword evidence="2" id="KW-1185">Reference proteome</keyword>
<evidence type="ECO:0000313" key="2">
    <source>
        <dbReference type="Proteomes" id="UP000814033"/>
    </source>
</evidence>
<organism evidence="1 2">
    <name type="scientific">Auriscalpium vulgare</name>
    <dbReference type="NCBI Taxonomy" id="40419"/>
    <lineage>
        <taxon>Eukaryota</taxon>
        <taxon>Fungi</taxon>
        <taxon>Dikarya</taxon>
        <taxon>Basidiomycota</taxon>
        <taxon>Agaricomycotina</taxon>
        <taxon>Agaricomycetes</taxon>
        <taxon>Russulales</taxon>
        <taxon>Auriscalpiaceae</taxon>
        <taxon>Auriscalpium</taxon>
    </lineage>
</organism>
<reference evidence="1" key="1">
    <citation type="submission" date="2021-02" db="EMBL/GenBank/DDBJ databases">
        <authorList>
            <consortium name="DOE Joint Genome Institute"/>
            <person name="Ahrendt S."/>
            <person name="Looney B.P."/>
            <person name="Miyauchi S."/>
            <person name="Morin E."/>
            <person name="Drula E."/>
            <person name="Courty P.E."/>
            <person name="Chicoki N."/>
            <person name="Fauchery L."/>
            <person name="Kohler A."/>
            <person name="Kuo A."/>
            <person name="Labutti K."/>
            <person name="Pangilinan J."/>
            <person name="Lipzen A."/>
            <person name="Riley R."/>
            <person name="Andreopoulos W."/>
            <person name="He G."/>
            <person name="Johnson J."/>
            <person name="Barry K.W."/>
            <person name="Grigoriev I.V."/>
            <person name="Nagy L."/>
            <person name="Hibbett D."/>
            <person name="Henrissat B."/>
            <person name="Matheny P.B."/>
            <person name="Labbe J."/>
            <person name="Martin F."/>
        </authorList>
    </citation>
    <scope>NUCLEOTIDE SEQUENCE</scope>
    <source>
        <strain evidence="1">FP105234-sp</strain>
    </source>
</reference>
<comment type="caution">
    <text evidence="1">The sequence shown here is derived from an EMBL/GenBank/DDBJ whole genome shotgun (WGS) entry which is preliminary data.</text>
</comment>
<name>A0ACB8SCP6_9AGAM</name>
<protein>
    <submittedName>
        <fullName evidence="1">Uncharacterized protein</fullName>
    </submittedName>
</protein>
<accession>A0ACB8SCP6</accession>
<sequence>MVSLNRQGHIVATLPKDGGYGKFRNMTPRHSPAQHLHRASESTPCDGLSYTRRLRR</sequence>
<dbReference type="EMBL" id="MU275839">
    <property type="protein sequence ID" value="KAI0053670.1"/>
    <property type="molecule type" value="Genomic_DNA"/>
</dbReference>
<reference evidence="1" key="2">
    <citation type="journal article" date="2022" name="New Phytol.">
        <title>Evolutionary transition to the ectomycorrhizal habit in the genomes of a hyperdiverse lineage of mushroom-forming fungi.</title>
        <authorList>
            <person name="Looney B."/>
            <person name="Miyauchi S."/>
            <person name="Morin E."/>
            <person name="Drula E."/>
            <person name="Courty P.E."/>
            <person name="Kohler A."/>
            <person name="Kuo A."/>
            <person name="LaButti K."/>
            <person name="Pangilinan J."/>
            <person name="Lipzen A."/>
            <person name="Riley R."/>
            <person name="Andreopoulos W."/>
            <person name="He G."/>
            <person name="Johnson J."/>
            <person name="Nolan M."/>
            <person name="Tritt A."/>
            <person name="Barry K.W."/>
            <person name="Grigoriev I.V."/>
            <person name="Nagy L.G."/>
            <person name="Hibbett D."/>
            <person name="Henrissat B."/>
            <person name="Matheny P.B."/>
            <person name="Labbe J."/>
            <person name="Martin F.M."/>
        </authorList>
    </citation>
    <scope>NUCLEOTIDE SEQUENCE</scope>
    <source>
        <strain evidence="1">FP105234-sp</strain>
    </source>
</reference>
<dbReference type="Proteomes" id="UP000814033">
    <property type="component" value="Unassembled WGS sequence"/>
</dbReference>
<evidence type="ECO:0000313" key="1">
    <source>
        <dbReference type="EMBL" id="KAI0053670.1"/>
    </source>
</evidence>